<protein>
    <submittedName>
        <fullName evidence="2">Uncharacterized protein</fullName>
    </submittedName>
</protein>
<evidence type="ECO:0000313" key="2">
    <source>
        <dbReference type="EMBL" id="RRT57806.1"/>
    </source>
</evidence>
<gene>
    <name evidence="2" type="ORF">B296_00024066</name>
</gene>
<feature type="region of interest" description="Disordered" evidence="1">
    <location>
        <begin position="123"/>
        <end position="158"/>
    </location>
</feature>
<dbReference type="Proteomes" id="UP000287651">
    <property type="component" value="Unassembled WGS sequence"/>
</dbReference>
<sequence length="234" mass="26049">MSRGFPSKVHPFSKGIYRNLIEFCCSCDDKQTLEAVPPVEDLEARAQPYTCIDIISCRCFDQGRSLKEAANRVTPRICTNLSISNLVAVLPTALKFTGQDHVPADGFEIMFFISLDRRRSEEEASPKGSLVRESDGSAYTTGEGTYRRERSKKKVRGGGGRQQWCTICCRVSCPPLAGLTQLIMLVRLFPSSPSPFSSFYSPERKSCRCRVPLGSRELSSCCGVRCKNKRVLEA</sequence>
<feature type="compositionally biased region" description="Basic and acidic residues" evidence="1">
    <location>
        <begin position="123"/>
        <end position="135"/>
    </location>
</feature>
<evidence type="ECO:0000313" key="3">
    <source>
        <dbReference type="Proteomes" id="UP000287651"/>
    </source>
</evidence>
<evidence type="ECO:0000256" key="1">
    <source>
        <dbReference type="SAM" id="MobiDB-lite"/>
    </source>
</evidence>
<reference evidence="2 3" key="1">
    <citation type="journal article" date="2014" name="Agronomy (Basel)">
        <title>A Draft Genome Sequence for Ensete ventricosum, the Drought-Tolerant Tree Against Hunger.</title>
        <authorList>
            <person name="Harrison J."/>
            <person name="Moore K.A."/>
            <person name="Paszkiewicz K."/>
            <person name="Jones T."/>
            <person name="Grant M."/>
            <person name="Ambacheew D."/>
            <person name="Muzemil S."/>
            <person name="Studholme D.J."/>
        </authorList>
    </citation>
    <scope>NUCLEOTIDE SEQUENCE [LARGE SCALE GENOMIC DNA]</scope>
</reference>
<comment type="caution">
    <text evidence="2">The sequence shown here is derived from an EMBL/GenBank/DDBJ whole genome shotgun (WGS) entry which is preliminary data.</text>
</comment>
<organism evidence="2 3">
    <name type="scientific">Ensete ventricosum</name>
    <name type="common">Abyssinian banana</name>
    <name type="synonym">Musa ensete</name>
    <dbReference type="NCBI Taxonomy" id="4639"/>
    <lineage>
        <taxon>Eukaryota</taxon>
        <taxon>Viridiplantae</taxon>
        <taxon>Streptophyta</taxon>
        <taxon>Embryophyta</taxon>
        <taxon>Tracheophyta</taxon>
        <taxon>Spermatophyta</taxon>
        <taxon>Magnoliopsida</taxon>
        <taxon>Liliopsida</taxon>
        <taxon>Zingiberales</taxon>
        <taxon>Musaceae</taxon>
        <taxon>Ensete</taxon>
    </lineage>
</organism>
<accession>A0A426Z1G1</accession>
<proteinExistence type="predicted"/>
<dbReference type="AlphaFoldDB" id="A0A426Z1G1"/>
<dbReference type="EMBL" id="AMZH03008995">
    <property type="protein sequence ID" value="RRT57806.1"/>
    <property type="molecule type" value="Genomic_DNA"/>
</dbReference>
<name>A0A426Z1G1_ENSVE</name>